<protein>
    <submittedName>
        <fullName evidence="1">Uncharacterized protein</fullName>
    </submittedName>
</protein>
<sequence length="154" mass="17315">MRLPILAVERITDDVLVRDDTIQAVLFHRCPDHLDALVAHDGHWDFTGRDGQQDLLRTRESLLEREPTLSVYLAEDPYAVLNVERLAVLSWPEGVERDAGCSAGGYQALELLLRGGGVKVWEEFLQGVCSGFFDGVHGVHESAVEVEDDQFRWD</sequence>
<proteinExistence type="predicted"/>
<dbReference type="RefSeq" id="XP_040697462.1">
    <property type="nucleotide sequence ID" value="XM_040840115.1"/>
</dbReference>
<dbReference type="GeneID" id="63756188"/>
<accession>A0A1L9T2J6</accession>
<dbReference type="VEuPathDB" id="FungiDB:ASPSYDRAFT_1162773"/>
<keyword evidence="2" id="KW-1185">Reference proteome</keyword>
<evidence type="ECO:0000313" key="1">
    <source>
        <dbReference type="EMBL" id="OJJ53656.1"/>
    </source>
</evidence>
<gene>
    <name evidence="1" type="ORF">ASPSYDRAFT_1162773</name>
</gene>
<dbReference type="AlphaFoldDB" id="A0A1L9T2J6"/>
<name>A0A1L9T2J6_9EURO</name>
<dbReference type="Proteomes" id="UP000184356">
    <property type="component" value="Unassembled WGS sequence"/>
</dbReference>
<evidence type="ECO:0000313" key="2">
    <source>
        <dbReference type="Proteomes" id="UP000184356"/>
    </source>
</evidence>
<reference evidence="2" key="1">
    <citation type="journal article" date="2017" name="Genome Biol.">
        <title>Comparative genomics reveals high biological diversity and specific adaptations in the industrially and medically important fungal genus Aspergillus.</title>
        <authorList>
            <person name="de Vries R.P."/>
            <person name="Riley R."/>
            <person name="Wiebenga A."/>
            <person name="Aguilar-Osorio G."/>
            <person name="Amillis S."/>
            <person name="Uchima C.A."/>
            <person name="Anderluh G."/>
            <person name="Asadollahi M."/>
            <person name="Askin M."/>
            <person name="Barry K."/>
            <person name="Battaglia E."/>
            <person name="Bayram O."/>
            <person name="Benocci T."/>
            <person name="Braus-Stromeyer S.A."/>
            <person name="Caldana C."/>
            <person name="Canovas D."/>
            <person name="Cerqueira G.C."/>
            <person name="Chen F."/>
            <person name="Chen W."/>
            <person name="Choi C."/>
            <person name="Clum A."/>
            <person name="Dos Santos R.A."/>
            <person name="Damasio A.R."/>
            <person name="Diallinas G."/>
            <person name="Emri T."/>
            <person name="Fekete E."/>
            <person name="Flipphi M."/>
            <person name="Freyberg S."/>
            <person name="Gallo A."/>
            <person name="Gournas C."/>
            <person name="Habgood R."/>
            <person name="Hainaut M."/>
            <person name="Harispe M.L."/>
            <person name="Henrissat B."/>
            <person name="Hilden K.S."/>
            <person name="Hope R."/>
            <person name="Hossain A."/>
            <person name="Karabika E."/>
            <person name="Karaffa L."/>
            <person name="Karanyi Z."/>
            <person name="Krasevec N."/>
            <person name="Kuo A."/>
            <person name="Kusch H."/>
            <person name="LaButti K."/>
            <person name="Lagendijk E.L."/>
            <person name="Lapidus A."/>
            <person name="Levasseur A."/>
            <person name="Lindquist E."/>
            <person name="Lipzen A."/>
            <person name="Logrieco A.F."/>
            <person name="MacCabe A."/>
            <person name="Maekelae M.R."/>
            <person name="Malavazi I."/>
            <person name="Melin P."/>
            <person name="Meyer V."/>
            <person name="Mielnichuk N."/>
            <person name="Miskei M."/>
            <person name="Molnar A.P."/>
            <person name="Mule G."/>
            <person name="Ngan C.Y."/>
            <person name="Orejas M."/>
            <person name="Orosz E."/>
            <person name="Ouedraogo J.P."/>
            <person name="Overkamp K.M."/>
            <person name="Park H.-S."/>
            <person name="Perrone G."/>
            <person name="Piumi F."/>
            <person name="Punt P.J."/>
            <person name="Ram A.F."/>
            <person name="Ramon A."/>
            <person name="Rauscher S."/>
            <person name="Record E."/>
            <person name="Riano-Pachon D.M."/>
            <person name="Robert V."/>
            <person name="Roehrig J."/>
            <person name="Ruller R."/>
            <person name="Salamov A."/>
            <person name="Salih N.S."/>
            <person name="Samson R.A."/>
            <person name="Sandor E."/>
            <person name="Sanguinetti M."/>
            <person name="Schuetze T."/>
            <person name="Sepcic K."/>
            <person name="Shelest E."/>
            <person name="Sherlock G."/>
            <person name="Sophianopoulou V."/>
            <person name="Squina F.M."/>
            <person name="Sun H."/>
            <person name="Susca A."/>
            <person name="Todd R.B."/>
            <person name="Tsang A."/>
            <person name="Unkles S.E."/>
            <person name="van de Wiele N."/>
            <person name="van Rossen-Uffink D."/>
            <person name="Oliveira J.V."/>
            <person name="Vesth T.C."/>
            <person name="Visser J."/>
            <person name="Yu J.-H."/>
            <person name="Zhou M."/>
            <person name="Andersen M.R."/>
            <person name="Archer D.B."/>
            <person name="Baker S.E."/>
            <person name="Benoit I."/>
            <person name="Brakhage A.A."/>
            <person name="Braus G.H."/>
            <person name="Fischer R."/>
            <person name="Frisvad J.C."/>
            <person name="Goldman G.H."/>
            <person name="Houbraken J."/>
            <person name="Oakley B."/>
            <person name="Pocsi I."/>
            <person name="Scazzocchio C."/>
            <person name="Seiboth B."/>
            <person name="vanKuyk P.A."/>
            <person name="Wortman J."/>
            <person name="Dyer P.S."/>
            <person name="Grigoriev I.V."/>
        </authorList>
    </citation>
    <scope>NUCLEOTIDE SEQUENCE [LARGE SCALE GENOMIC DNA]</scope>
    <source>
        <strain evidence="2">CBS 593.65</strain>
    </source>
</reference>
<dbReference type="EMBL" id="KV878596">
    <property type="protein sequence ID" value="OJJ53656.1"/>
    <property type="molecule type" value="Genomic_DNA"/>
</dbReference>
<organism evidence="1 2">
    <name type="scientific">Aspergillus sydowii CBS 593.65</name>
    <dbReference type="NCBI Taxonomy" id="1036612"/>
    <lineage>
        <taxon>Eukaryota</taxon>
        <taxon>Fungi</taxon>
        <taxon>Dikarya</taxon>
        <taxon>Ascomycota</taxon>
        <taxon>Pezizomycotina</taxon>
        <taxon>Eurotiomycetes</taxon>
        <taxon>Eurotiomycetidae</taxon>
        <taxon>Eurotiales</taxon>
        <taxon>Aspergillaceae</taxon>
        <taxon>Aspergillus</taxon>
        <taxon>Aspergillus subgen. Nidulantes</taxon>
    </lineage>
</organism>